<dbReference type="AlphaFoldDB" id="A0A0L0HCP0"/>
<dbReference type="NCBIfam" id="TIGR01431">
    <property type="entry name" value="adm_rel"/>
    <property type="match status" value="1"/>
</dbReference>
<dbReference type="Pfam" id="PF00962">
    <property type="entry name" value="A_deaminase"/>
    <property type="match status" value="1"/>
</dbReference>
<dbReference type="GO" id="GO:0004000">
    <property type="term" value="F:adenosine deaminase activity"/>
    <property type="evidence" value="ECO:0007669"/>
    <property type="project" value="InterPro"/>
</dbReference>
<sequence>MAPIYRILAYFTFLIAPVIAAPIARSPDPTYTVQRNQLVLYDSANRFDNDIVLSDMDKKANAYLHALREKETTALKAQSQFPPALHFSLAKPVIDSTELFKVIRSMPKGGFLHGHLEAMLDIKWIVKTAAEDIGNCYLKFVNRVYPTFDERGNASIQLPLFNFSSTQLPRDEWASCQHARSSFPGGPSAFDAFVEHQNSVISNEYPTEEKAWAKFDLVFDTLGSLIQYQPMFEAYITRLLEQYHNDGLTYIELRSSRWETYHLDGTRRNFSSVLDSVRDIVDKFRKDHPHFQDLRFIYQDLRFNPTVDIENSLMHAIELRKTHGDQIIGYDLVGHEETSALRPLVDTLRKAQASASEQSTSLPFIFHAGETTRSGVPPDTNLYDAYLLNTKRVGHAFSLSHHPGLIEKFINSDIAVEVAPISNQLLGYIGDLRGHPMIDLLLKGVQVSLASDDPGVFGYEGVSYDYYQVYMAFESLDLASLKKLASNGITYAGMGQQEKAEAMVKFETLWDRWILSLVDR</sequence>
<dbReference type="InterPro" id="IPR001365">
    <property type="entry name" value="A_deaminase_dom"/>
</dbReference>
<dbReference type="GO" id="GO:0046103">
    <property type="term" value="P:inosine biosynthetic process"/>
    <property type="evidence" value="ECO:0007669"/>
    <property type="project" value="TreeGrafter"/>
</dbReference>
<dbReference type="FunFam" id="3.20.20.140:FF:000017">
    <property type="entry name" value="Adenosine deaminase 2"/>
    <property type="match status" value="1"/>
</dbReference>
<comment type="subcellular location">
    <subcellularLocation>
        <location evidence="2">Secreted</location>
    </subcellularLocation>
</comment>
<dbReference type="EMBL" id="KQ257458">
    <property type="protein sequence ID" value="KNC99295.1"/>
    <property type="molecule type" value="Genomic_DNA"/>
</dbReference>
<evidence type="ECO:0000313" key="14">
    <source>
        <dbReference type="Proteomes" id="UP000053201"/>
    </source>
</evidence>
<keyword evidence="7 10" id="KW-0732">Signal</keyword>
<dbReference type="Pfam" id="PF08451">
    <property type="entry name" value="A_deaminase_N"/>
    <property type="match status" value="1"/>
</dbReference>
<dbReference type="InterPro" id="IPR006330">
    <property type="entry name" value="Ado/ade_deaminase"/>
</dbReference>
<protein>
    <recommendedName>
        <fullName evidence="4">adenosine deaminase</fullName>
        <ecNumber evidence="4">3.5.4.4</ecNumber>
    </recommendedName>
</protein>
<dbReference type="SUPFAM" id="SSF51556">
    <property type="entry name" value="Metallo-dependent hydrolases"/>
    <property type="match status" value="1"/>
</dbReference>
<evidence type="ECO:0000256" key="1">
    <source>
        <dbReference type="ARBA" id="ARBA00001947"/>
    </source>
</evidence>
<name>A0A0L0HCP0_SPIPD</name>
<evidence type="ECO:0000256" key="10">
    <source>
        <dbReference type="SAM" id="SignalP"/>
    </source>
</evidence>
<evidence type="ECO:0000259" key="11">
    <source>
        <dbReference type="Pfam" id="PF00962"/>
    </source>
</evidence>
<accession>A0A0L0HCP0</accession>
<dbReference type="VEuPathDB" id="FungiDB:SPPG_05549"/>
<gene>
    <name evidence="13" type="ORF">SPPG_05549</name>
</gene>
<feature type="chain" id="PRO_5005539955" description="adenosine deaminase" evidence="10">
    <location>
        <begin position="21"/>
        <end position="520"/>
    </location>
</feature>
<evidence type="ECO:0000259" key="12">
    <source>
        <dbReference type="Pfam" id="PF08451"/>
    </source>
</evidence>
<dbReference type="OMA" id="SMKQCIE"/>
<dbReference type="PANTHER" id="PTHR11409">
    <property type="entry name" value="ADENOSINE DEAMINASE"/>
    <property type="match status" value="1"/>
</dbReference>
<dbReference type="OrthoDB" id="7202371at2759"/>
<dbReference type="STRING" id="645134.A0A0L0HCP0"/>
<comment type="catalytic activity">
    <reaction evidence="9">
        <text>adenosine + H2O + H(+) = inosine + NH4(+)</text>
        <dbReference type="Rhea" id="RHEA:24408"/>
        <dbReference type="ChEBI" id="CHEBI:15377"/>
        <dbReference type="ChEBI" id="CHEBI:15378"/>
        <dbReference type="ChEBI" id="CHEBI:16335"/>
        <dbReference type="ChEBI" id="CHEBI:17596"/>
        <dbReference type="ChEBI" id="CHEBI:28938"/>
        <dbReference type="EC" id="3.5.4.4"/>
    </reaction>
</comment>
<evidence type="ECO:0000256" key="4">
    <source>
        <dbReference type="ARBA" id="ARBA00012784"/>
    </source>
</evidence>
<evidence type="ECO:0000256" key="5">
    <source>
        <dbReference type="ARBA" id="ARBA00022525"/>
    </source>
</evidence>
<evidence type="ECO:0000256" key="3">
    <source>
        <dbReference type="ARBA" id="ARBA00006083"/>
    </source>
</evidence>
<proteinExistence type="inferred from homology"/>
<evidence type="ECO:0000256" key="7">
    <source>
        <dbReference type="ARBA" id="ARBA00022729"/>
    </source>
</evidence>
<dbReference type="RefSeq" id="XP_016607335.1">
    <property type="nucleotide sequence ID" value="XM_016753756.1"/>
</dbReference>
<dbReference type="InterPro" id="IPR006331">
    <property type="entry name" value="ADGF"/>
</dbReference>
<comment type="similarity">
    <text evidence="3">Belongs to the metallo-dependent hydrolases superfamily. Adenosine and AMP deaminases family. ADGF subfamily.</text>
</comment>
<dbReference type="InterPro" id="IPR013659">
    <property type="entry name" value="A_deaminase_N"/>
</dbReference>
<dbReference type="PANTHER" id="PTHR11409:SF39">
    <property type="entry name" value="ADENOSINE DEAMINASE 2"/>
    <property type="match status" value="1"/>
</dbReference>
<comment type="cofactor">
    <cofactor evidence="1">
        <name>Zn(2+)</name>
        <dbReference type="ChEBI" id="CHEBI:29105"/>
    </cofactor>
</comment>
<evidence type="ECO:0000256" key="6">
    <source>
        <dbReference type="ARBA" id="ARBA00022723"/>
    </source>
</evidence>
<dbReference type="eggNOG" id="KOG1097">
    <property type="taxonomic scope" value="Eukaryota"/>
</dbReference>
<organism evidence="13 14">
    <name type="scientific">Spizellomyces punctatus (strain DAOM BR117)</name>
    <dbReference type="NCBI Taxonomy" id="645134"/>
    <lineage>
        <taxon>Eukaryota</taxon>
        <taxon>Fungi</taxon>
        <taxon>Fungi incertae sedis</taxon>
        <taxon>Chytridiomycota</taxon>
        <taxon>Chytridiomycota incertae sedis</taxon>
        <taxon>Chytridiomycetes</taxon>
        <taxon>Spizellomycetales</taxon>
        <taxon>Spizellomycetaceae</taxon>
        <taxon>Spizellomyces</taxon>
    </lineage>
</organism>
<dbReference type="InterPro" id="IPR032466">
    <property type="entry name" value="Metal_Hydrolase"/>
</dbReference>
<dbReference type="Proteomes" id="UP000053201">
    <property type="component" value="Unassembled WGS sequence"/>
</dbReference>
<dbReference type="GO" id="GO:0006154">
    <property type="term" value="P:adenosine catabolic process"/>
    <property type="evidence" value="ECO:0007669"/>
    <property type="project" value="InterPro"/>
</dbReference>
<dbReference type="Gene3D" id="3.20.20.140">
    <property type="entry name" value="Metal-dependent hydrolases"/>
    <property type="match status" value="1"/>
</dbReference>
<dbReference type="EC" id="3.5.4.4" evidence="4"/>
<evidence type="ECO:0000256" key="8">
    <source>
        <dbReference type="ARBA" id="ARBA00022801"/>
    </source>
</evidence>
<dbReference type="GO" id="GO:0046872">
    <property type="term" value="F:metal ion binding"/>
    <property type="evidence" value="ECO:0007669"/>
    <property type="project" value="UniProtKB-KW"/>
</dbReference>
<keyword evidence="5" id="KW-0964">Secreted</keyword>
<dbReference type="GO" id="GO:0005615">
    <property type="term" value="C:extracellular space"/>
    <property type="evidence" value="ECO:0007669"/>
    <property type="project" value="InterPro"/>
</dbReference>
<keyword evidence="8" id="KW-0378">Hydrolase</keyword>
<feature type="signal peptide" evidence="10">
    <location>
        <begin position="1"/>
        <end position="20"/>
    </location>
</feature>
<dbReference type="InParanoid" id="A0A0L0HCP0"/>
<feature type="domain" description="Adenosine deaminase" evidence="11">
    <location>
        <begin position="205"/>
        <end position="501"/>
    </location>
</feature>
<evidence type="ECO:0000313" key="13">
    <source>
        <dbReference type="EMBL" id="KNC99295.1"/>
    </source>
</evidence>
<dbReference type="GeneID" id="27688914"/>
<evidence type="ECO:0000256" key="9">
    <source>
        <dbReference type="ARBA" id="ARBA00047764"/>
    </source>
</evidence>
<feature type="domain" description="Adenosine/AMP deaminase N-terminal" evidence="12">
    <location>
        <begin position="23"/>
        <end position="103"/>
    </location>
</feature>
<evidence type="ECO:0000256" key="2">
    <source>
        <dbReference type="ARBA" id="ARBA00004613"/>
    </source>
</evidence>
<reference evidence="13 14" key="1">
    <citation type="submission" date="2009-08" db="EMBL/GenBank/DDBJ databases">
        <title>The Genome Sequence of Spizellomyces punctatus strain DAOM BR117.</title>
        <authorList>
            <consortium name="The Broad Institute Genome Sequencing Platform"/>
            <person name="Russ C."/>
            <person name="Cuomo C."/>
            <person name="Shea T."/>
            <person name="Young S.K."/>
            <person name="Zeng Q."/>
            <person name="Koehrsen M."/>
            <person name="Haas B."/>
            <person name="Borodovsky M."/>
            <person name="Guigo R."/>
            <person name="Alvarado L."/>
            <person name="Berlin A."/>
            <person name="Bochicchio J."/>
            <person name="Borenstein D."/>
            <person name="Chapman S."/>
            <person name="Chen Z."/>
            <person name="Engels R."/>
            <person name="Freedman E."/>
            <person name="Gellesch M."/>
            <person name="Goldberg J."/>
            <person name="Griggs A."/>
            <person name="Gujja S."/>
            <person name="Heiman D."/>
            <person name="Hepburn T."/>
            <person name="Howarth C."/>
            <person name="Jen D."/>
            <person name="Larson L."/>
            <person name="Lewis B."/>
            <person name="Mehta T."/>
            <person name="Park D."/>
            <person name="Pearson M."/>
            <person name="Roberts A."/>
            <person name="Saif S."/>
            <person name="Shenoy N."/>
            <person name="Sisk P."/>
            <person name="Stolte C."/>
            <person name="Sykes S."/>
            <person name="Thomson T."/>
            <person name="Walk T."/>
            <person name="White J."/>
            <person name="Yandava C."/>
            <person name="Burger G."/>
            <person name="Gray M.W."/>
            <person name="Holland P.W.H."/>
            <person name="King N."/>
            <person name="Lang F.B.F."/>
            <person name="Roger A.J."/>
            <person name="Ruiz-Trillo I."/>
            <person name="Lander E."/>
            <person name="Nusbaum C."/>
        </authorList>
    </citation>
    <scope>NUCLEOTIDE SEQUENCE [LARGE SCALE GENOMIC DNA]</scope>
    <source>
        <strain evidence="13 14">DAOM BR117</strain>
    </source>
</reference>
<keyword evidence="14" id="KW-1185">Reference proteome</keyword>
<keyword evidence="6" id="KW-0479">Metal-binding</keyword>